<proteinExistence type="predicted"/>
<organism evidence="1 2">
    <name type="scientific">Plutella xylostella</name>
    <name type="common">Diamondback moth</name>
    <name type="synonym">Plutella maculipennis</name>
    <dbReference type="NCBI Taxonomy" id="51655"/>
    <lineage>
        <taxon>Eukaryota</taxon>
        <taxon>Metazoa</taxon>
        <taxon>Ecdysozoa</taxon>
        <taxon>Arthropoda</taxon>
        <taxon>Hexapoda</taxon>
        <taxon>Insecta</taxon>
        <taxon>Pterygota</taxon>
        <taxon>Neoptera</taxon>
        <taxon>Endopterygota</taxon>
        <taxon>Lepidoptera</taxon>
        <taxon>Glossata</taxon>
        <taxon>Ditrysia</taxon>
        <taxon>Yponomeutoidea</taxon>
        <taxon>Plutellidae</taxon>
        <taxon>Plutella</taxon>
    </lineage>
</organism>
<gene>
    <name evidence="1" type="ORF">PLXY2_LOCUS16915</name>
</gene>
<dbReference type="AlphaFoldDB" id="A0A8S4GBS5"/>
<comment type="caution">
    <text evidence="1">The sequence shown here is derived from an EMBL/GenBank/DDBJ whole genome shotgun (WGS) entry which is preliminary data.</text>
</comment>
<dbReference type="Proteomes" id="UP000653454">
    <property type="component" value="Unassembled WGS sequence"/>
</dbReference>
<evidence type="ECO:0000313" key="2">
    <source>
        <dbReference type="Proteomes" id="UP000653454"/>
    </source>
</evidence>
<evidence type="ECO:0000313" key="1">
    <source>
        <dbReference type="EMBL" id="CAG9138663.1"/>
    </source>
</evidence>
<dbReference type="EMBL" id="CAJHNJ030000708">
    <property type="protein sequence ID" value="CAG9138663.1"/>
    <property type="molecule type" value="Genomic_DNA"/>
</dbReference>
<feature type="non-terminal residue" evidence="1">
    <location>
        <position position="60"/>
    </location>
</feature>
<protein>
    <submittedName>
        <fullName evidence="1">(diamondback moth) hypothetical protein</fullName>
    </submittedName>
</protein>
<sequence>MGAGCTEALNTSSCARYSRLMSASSSARMPNSGWFRNEISLTMVPPEFLMEEPARMRRVS</sequence>
<keyword evidence="2" id="KW-1185">Reference proteome</keyword>
<reference evidence="1" key="1">
    <citation type="submission" date="2020-11" db="EMBL/GenBank/DDBJ databases">
        <authorList>
            <person name="Whiteford S."/>
        </authorList>
    </citation>
    <scope>NUCLEOTIDE SEQUENCE</scope>
</reference>
<name>A0A8S4GBS5_PLUXY</name>
<accession>A0A8S4GBS5</accession>